<keyword evidence="1" id="KW-0808">Transferase</keyword>
<evidence type="ECO:0000313" key="7">
    <source>
        <dbReference type="Proteomes" id="UP000193498"/>
    </source>
</evidence>
<comment type="caution">
    <text evidence="6">The sequence shown here is derived from an EMBL/GenBank/DDBJ whole genome shotgun (WGS) entry which is preliminary data.</text>
</comment>
<proteinExistence type="predicted"/>
<reference evidence="6 7" key="1">
    <citation type="submission" date="2016-07" db="EMBL/GenBank/DDBJ databases">
        <title>Pervasive Adenine N6-methylation of Active Genes in Fungi.</title>
        <authorList>
            <consortium name="DOE Joint Genome Institute"/>
            <person name="Mondo S.J."/>
            <person name="Dannebaum R.O."/>
            <person name="Kuo R.C."/>
            <person name="Labutti K."/>
            <person name="Haridas S."/>
            <person name="Kuo A."/>
            <person name="Salamov A."/>
            <person name="Ahrendt S.R."/>
            <person name="Lipzen A."/>
            <person name="Sullivan W."/>
            <person name="Andreopoulos W.B."/>
            <person name="Clum A."/>
            <person name="Lindquist E."/>
            <person name="Daum C."/>
            <person name="Ramamoorthy G.K."/>
            <person name="Gryganskyi A."/>
            <person name="Culley D."/>
            <person name="Magnuson J.K."/>
            <person name="James T.Y."/>
            <person name="O'Malley M.A."/>
            <person name="Stajich J.E."/>
            <person name="Spatafora J.W."/>
            <person name="Visel A."/>
            <person name="Grigoriev I.V."/>
        </authorList>
    </citation>
    <scope>NUCLEOTIDE SEQUENCE [LARGE SCALE GENOMIC DNA]</scope>
    <source>
        <strain evidence="6 7">CBS 931.73</strain>
    </source>
</reference>
<dbReference type="GO" id="GO:0000287">
    <property type="term" value="F:magnesium ion binding"/>
    <property type="evidence" value="ECO:0007669"/>
    <property type="project" value="InterPro"/>
</dbReference>
<dbReference type="InterPro" id="IPR037143">
    <property type="entry name" value="4-PPantetheinyl_Trfase_dom_sf"/>
</dbReference>
<evidence type="ECO:0000259" key="4">
    <source>
        <dbReference type="Pfam" id="PF01648"/>
    </source>
</evidence>
<organism evidence="6 7">
    <name type="scientific">Basidiobolus meristosporus CBS 931.73</name>
    <dbReference type="NCBI Taxonomy" id="1314790"/>
    <lineage>
        <taxon>Eukaryota</taxon>
        <taxon>Fungi</taxon>
        <taxon>Fungi incertae sedis</taxon>
        <taxon>Zoopagomycota</taxon>
        <taxon>Entomophthoromycotina</taxon>
        <taxon>Basidiobolomycetes</taxon>
        <taxon>Basidiobolales</taxon>
        <taxon>Basidiobolaceae</taxon>
        <taxon>Basidiobolus</taxon>
    </lineage>
</organism>
<dbReference type="GO" id="GO:0008897">
    <property type="term" value="F:holo-[acyl-carrier-protein] synthase activity"/>
    <property type="evidence" value="ECO:0007669"/>
    <property type="project" value="InterPro"/>
</dbReference>
<dbReference type="STRING" id="1314790.A0A1Y1YWU4"/>
<evidence type="ECO:0000256" key="2">
    <source>
        <dbReference type="ARBA" id="ARBA00022723"/>
    </source>
</evidence>
<feature type="domain" description="4'-phosphopantetheinyl transferase" evidence="4">
    <location>
        <begin position="12"/>
        <end position="130"/>
    </location>
</feature>
<dbReference type="InterPro" id="IPR004568">
    <property type="entry name" value="Ppantetheine-prot_Trfase_dom"/>
</dbReference>
<sequence length="134" mass="14254">MELLGGLSGEKGVGVDIQLLSELNIENETFLERNFTPAELNEAQGSLTKLCEKWCAKEATIKAVSSFSLDTEPVWDQGVGAPLIGIEVLADESGVLQVDFYGDAKEAVNKAGVSQVSVSVQSNNEYSMAIATAQ</sequence>
<accession>A0A1Y1YWU4</accession>
<dbReference type="Gene3D" id="3.90.470.20">
    <property type="entry name" value="4'-phosphopantetheinyl transferase domain"/>
    <property type="match status" value="1"/>
</dbReference>
<keyword evidence="2" id="KW-0479">Metal-binding</keyword>
<dbReference type="OrthoDB" id="2015551at2759"/>
<dbReference type="AlphaFoldDB" id="A0A1Y1YWU4"/>
<evidence type="ECO:0000313" key="6">
    <source>
        <dbReference type="EMBL" id="ORY02502.1"/>
    </source>
</evidence>
<dbReference type="InParanoid" id="A0A1Y1YWU4"/>
<evidence type="ECO:0000256" key="3">
    <source>
        <dbReference type="ARBA" id="ARBA00022842"/>
    </source>
</evidence>
<dbReference type="GO" id="GO:0006633">
    <property type="term" value="P:fatty acid biosynthetic process"/>
    <property type="evidence" value="ECO:0007669"/>
    <property type="project" value="InterPro"/>
</dbReference>
<dbReference type="NCBIfam" id="TIGR00556">
    <property type="entry name" value="pantethn_trn"/>
    <property type="match status" value="1"/>
</dbReference>
<evidence type="ECO:0000256" key="1">
    <source>
        <dbReference type="ARBA" id="ARBA00022679"/>
    </source>
</evidence>
<dbReference type="EMBL" id="MCFE01000056">
    <property type="protein sequence ID" value="ORY02502.1"/>
    <property type="molecule type" value="Genomic_DNA"/>
</dbReference>
<evidence type="ECO:0000313" key="5">
    <source>
        <dbReference type="EMBL" id="ORX87943.1"/>
    </source>
</evidence>
<dbReference type="EMBL" id="MCFE01000542">
    <property type="protein sequence ID" value="ORX87943.1"/>
    <property type="molecule type" value="Genomic_DNA"/>
</dbReference>
<protein>
    <recommendedName>
        <fullName evidence="4">4'-phosphopantetheinyl transferase domain-containing protein</fullName>
    </recommendedName>
</protein>
<name>A0A1Y1YWU4_9FUNG</name>
<keyword evidence="7" id="KW-1185">Reference proteome</keyword>
<dbReference type="SUPFAM" id="SSF56214">
    <property type="entry name" value="4'-phosphopantetheinyl transferase"/>
    <property type="match status" value="1"/>
</dbReference>
<dbReference type="Pfam" id="PF01648">
    <property type="entry name" value="ACPS"/>
    <property type="match status" value="1"/>
</dbReference>
<keyword evidence="3" id="KW-0460">Magnesium</keyword>
<dbReference type="InterPro" id="IPR008278">
    <property type="entry name" value="4-PPantetheinyl_Trfase_dom"/>
</dbReference>
<dbReference type="Proteomes" id="UP000193498">
    <property type="component" value="Unassembled WGS sequence"/>
</dbReference>
<gene>
    <name evidence="5" type="ORF">K493DRAFT_237122</name>
    <name evidence="6" type="ORF">K493DRAFT_405251</name>
</gene>